<feature type="non-terminal residue" evidence="1">
    <location>
        <position position="1"/>
    </location>
</feature>
<evidence type="ECO:0000313" key="1">
    <source>
        <dbReference type="EMBL" id="KAH9329468.1"/>
    </source>
</evidence>
<organism evidence="1 2">
    <name type="scientific">Taxus chinensis</name>
    <name type="common">Chinese yew</name>
    <name type="synonym">Taxus wallichiana var. chinensis</name>
    <dbReference type="NCBI Taxonomy" id="29808"/>
    <lineage>
        <taxon>Eukaryota</taxon>
        <taxon>Viridiplantae</taxon>
        <taxon>Streptophyta</taxon>
        <taxon>Embryophyta</taxon>
        <taxon>Tracheophyta</taxon>
        <taxon>Spermatophyta</taxon>
        <taxon>Pinopsida</taxon>
        <taxon>Pinidae</taxon>
        <taxon>Conifers II</taxon>
        <taxon>Cupressales</taxon>
        <taxon>Taxaceae</taxon>
        <taxon>Taxus</taxon>
    </lineage>
</organism>
<reference evidence="1 2" key="1">
    <citation type="journal article" date="2021" name="Nat. Plants">
        <title>The Taxus genome provides insights into paclitaxel biosynthesis.</title>
        <authorList>
            <person name="Xiong X."/>
            <person name="Gou J."/>
            <person name="Liao Q."/>
            <person name="Li Y."/>
            <person name="Zhou Q."/>
            <person name="Bi G."/>
            <person name="Li C."/>
            <person name="Du R."/>
            <person name="Wang X."/>
            <person name="Sun T."/>
            <person name="Guo L."/>
            <person name="Liang H."/>
            <person name="Lu P."/>
            <person name="Wu Y."/>
            <person name="Zhang Z."/>
            <person name="Ro D.K."/>
            <person name="Shang Y."/>
            <person name="Huang S."/>
            <person name="Yan J."/>
        </authorList>
    </citation>
    <scope>NUCLEOTIDE SEQUENCE [LARGE SCALE GENOMIC DNA]</scope>
    <source>
        <strain evidence="1">Ta-2019</strain>
    </source>
</reference>
<gene>
    <name evidence="1" type="ORF">KI387_001576</name>
</gene>
<evidence type="ECO:0000313" key="2">
    <source>
        <dbReference type="Proteomes" id="UP000824469"/>
    </source>
</evidence>
<dbReference type="Proteomes" id="UP000824469">
    <property type="component" value="Unassembled WGS sequence"/>
</dbReference>
<protein>
    <submittedName>
        <fullName evidence="1">Uncharacterized protein</fullName>
    </submittedName>
</protein>
<accession>A0AA38GV48</accession>
<feature type="non-terminal residue" evidence="1">
    <location>
        <position position="91"/>
    </location>
</feature>
<dbReference type="AlphaFoldDB" id="A0AA38GV48"/>
<proteinExistence type="predicted"/>
<comment type="caution">
    <text evidence="1">The sequence shown here is derived from an EMBL/GenBank/DDBJ whole genome shotgun (WGS) entry which is preliminary data.</text>
</comment>
<keyword evidence="2" id="KW-1185">Reference proteome</keyword>
<dbReference type="EMBL" id="JAHRHJ020000001">
    <property type="protein sequence ID" value="KAH9329468.1"/>
    <property type="molecule type" value="Genomic_DNA"/>
</dbReference>
<name>A0AA38GV48_TAXCH</name>
<sequence>LTSSRLSALVTISNFNSEKKFICDVGNASPQMGFPNSMLLRSLHAKVKTRRIGLVVAESIANVNSGDTGWSGKLRQGAAPPCLSDIVWPAA</sequence>